<evidence type="ECO:0000256" key="4">
    <source>
        <dbReference type="ARBA" id="ARBA00022475"/>
    </source>
</evidence>
<keyword evidence="7 8" id="KW-0472">Membrane</keyword>
<dbReference type="GO" id="GO:0022857">
    <property type="term" value="F:transmembrane transporter activity"/>
    <property type="evidence" value="ECO:0007669"/>
    <property type="project" value="InterPro"/>
</dbReference>
<reference evidence="9 10" key="1">
    <citation type="submission" date="2018-08" db="EMBL/GenBank/DDBJ databases">
        <title>Meiothermus roseus NBRC 110900 genome sequencing project.</title>
        <authorList>
            <person name="Da Costa M.S."/>
            <person name="Albuquerque L."/>
            <person name="Raposo P."/>
            <person name="Froufe H.J.C."/>
            <person name="Barroso C.S."/>
            <person name="Egas C."/>
        </authorList>
    </citation>
    <scope>NUCLEOTIDE SEQUENCE [LARGE SCALE GENOMIC DNA]</scope>
    <source>
        <strain evidence="9 10">NBRC 110900</strain>
    </source>
</reference>
<dbReference type="PANTHER" id="PTHR30472">
    <property type="entry name" value="FERRIC ENTEROBACTIN TRANSPORT SYSTEM PERMEASE PROTEIN"/>
    <property type="match status" value="1"/>
</dbReference>
<protein>
    <submittedName>
        <fullName evidence="9">Hemin transport system permease protein HmuU</fullName>
    </submittedName>
</protein>
<dbReference type="Proteomes" id="UP000265341">
    <property type="component" value="Unassembled WGS sequence"/>
</dbReference>
<evidence type="ECO:0000313" key="9">
    <source>
        <dbReference type="EMBL" id="RIH86283.1"/>
    </source>
</evidence>
<feature type="transmembrane region" description="Helical" evidence="8">
    <location>
        <begin position="169"/>
        <end position="190"/>
    </location>
</feature>
<proteinExistence type="inferred from homology"/>
<keyword evidence="3" id="KW-0813">Transport</keyword>
<feature type="transmembrane region" description="Helical" evidence="8">
    <location>
        <begin position="71"/>
        <end position="91"/>
    </location>
</feature>
<feature type="transmembrane region" description="Helical" evidence="8">
    <location>
        <begin position="296"/>
        <end position="321"/>
    </location>
</feature>
<name>A0A399ERS6_9DEIN</name>
<dbReference type="InterPro" id="IPR000522">
    <property type="entry name" value="ABC_transptr_permease_BtuC"/>
</dbReference>
<organism evidence="9 10">
    <name type="scientific">Calidithermus roseus</name>
    <dbReference type="NCBI Taxonomy" id="1644118"/>
    <lineage>
        <taxon>Bacteria</taxon>
        <taxon>Thermotogati</taxon>
        <taxon>Deinococcota</taxon>
        <taxon>Deinococci</taxon>
        <taxon>Thermales</taxon>
        <taxon>Thermaceae</taxon>
        <taxon>Calidithermus</taxon>
    </lineage>
</organism>
<evidence type="ECO:0000256" key="2">
    <source>
        <dbReference type="ARBA" id="ARBA00007935"/>
    </source>
</evidence>
<feature type="transmembrane region" description="Helical" evidence="8">
    <location>
        <begin position="255"/>
        <end position="284"/>
    </location>
</feature>
<evidence type="ECO:0000256" key="8">
    <source>
        <dbReference type="SAM" id="Phobius"/>
    </source>
</evidence>
<evidence type="ECO:0000256" key="7">
    <source>
        <dbReference type="ARBA" id="ARBA00023136"/>
    </source>
</evidence>
<comment type="subcellular location">
    <subcellularLocation>
        <location evidence="1">Cell membrane</location>
        <topology evidence="1">Multi-pass membrane protein</topology>
    </subcellularLocation>
</comment>
<keyword evidence="5 8" id="KW-0812">Transmembrane</keyword>
<dbReference type="RefSeq" id="WP_119277575.1">
    <property type="nucleotide sequence ID" value="NZ_QWLA01000031.1"/>
</dbReference>
<feature type="transmembrane region" description="Helical" evidence="8">
    <location>
        <begin position="327"/>
        <end position="346"/>
    </location>
</feature>
<evidence type="ECO:0000256" key="3">
    <source>
        <dbReference type="ARBA" id="ARBA00022448"/>
    </source>
</evidence>
<dbReference type="PANTHER" id="PTHR30472:SF25">
    <property type="entry name" value="ABC TRANSPORTER PERMEASE PROTEIN MJ0876-RELATED"/>
    <property type="match status" value="1"/>
</dbReference>
<dbReference type="EMBL" id="QWLA01000031">
    <property type="protein sequence ID" value="RIH86283.1"/>
    <property type="molecule type" value="Genomic_DNA"/>
</dbReference>
<dbReference type="FunFam" id="1.10.3470.10:FF:000001">
    <property type="entry name" value="Vitamin B12 ABC transporter permease BtuC"/>
    <property type="match status" value="1"/>
</dbReference>
<keyword evidence="6 8" id="KW-1133">Transmembrane helix</keyword>
<dbReference type="OrthoDB" id="9792889at2"/>
<dbReference type="Gene3D" id="1.10.3470.10">
    <property type="entry name" value="ABC transporter involved in vitamin B12 uptake, BtuC"/>
    <property type="match status" value="1"/>
</dbReference>
<sequence length="351" mass="36086">MRRASLQAALSPRSGGAWGGRRLLVFAGLLLLLVLAFVVGVGQGAVSIAPLEVFRALAGLQENPIVTDLRLPRVLGAVLVGAALGLAGAAYQGLFRNPLADPYLMGVAAGAAFGFTLSISFAGMVGAFGGALFFASVPGFAAFGAFVGALLAVAFTLLLAGGAARSHDLILAGVVVGSILTGLSTLVLLLDSDRIREVFSYTLGSLAFMGWRGVEVMGVALVVASPLLLGLSRALNALSLGEETARSLGLPLPRLRLLLIALSTLLTAIAVVYAGIIGFVGFVAPHILRRLVGGDYRFLLPASALGGGLLLVLADLLARVVARPTELPVGVVTTLLGGPFFLYLLWRARHA</sequence>
<dbReference type="SUPFAM" id="SSF81345">
    <property type="entry name" value="ABC transporter involved in vitamin B12 uptake, BtuC"/>
    <property type="match status" value="1"/>
</dbReference>
<keyword evidence="4" id="KW-1003">Cell membrane</keyword>
<dbReference type="CDD" id="cd06550">
    <property type="entry name" value="TM_ABC_iron-siderophores_like"/>
    <property type="match status" value="1"/>
</dbReference>
<dbReference type="InterPro" id="IPR037294">
    <property type="entry name" value="ABC_BtuC-like"/>
</dbReference>
<evidence type="ECO:0000313" key="10">
    <source>
        <dbReference type="Proteomes" id="UP000265341"/>
    </source>
</evidence>
<feature type="transmembrane region" description="Helical" evidence="8">
    <location>
        <begin position="140"/>
        <end position="163"/>
    </location>
</feature>
<comment type="similarity">
    <text evidence="2">Belongs to the binding-protein-dependent transport system permease family. FecCD subfamily.</text>
</comment>
<feature type="transmembrane region" description="Helical" evidence="8">
    <location>
        <begin position="211"/>
        <end position="235"/>
    </location>
</feature>
<evidence type="ECO:0000256" key="1">
    <source>
        <dbReference type="ARBA" id="ARBA00004651"/>
    </source>
</evidence>
<evidence type="ECO:0000256" key="5">
    <source>
        <dbReference type="ARBA" id="ARBA00022692"/>
    </source>
</evidence>
<feature type="transmembrane region" description="Helical" evidence="8">
    <location>
        <begin position="26"/>
        <end position="51"/>
    </location>
</feature>
<dbReference type="GO" id="GO:0033214">
    <property type="term" value="P:siderophore-iron import into cell"/>
    <property type="evidence" value="ECO:0007669"/>
    <property type="project" value="TreeGrafter"/>
</dbReference>
<dbReference type="Pfam" id="PF01032">
    <property type="entry name" value="FecCD"/>
    <property type="match status" value="1"/>
</dbReference>
<comment type="caution">
    <text evidence="9">The sequence shown here is derived from an EMBL/GenBank/DDBJ whole genome shotgun (WGS) entry which is preliminary data.</text>
</comment>
<evidence type="ECO:0000256" key="6">
    <source>
        <dbReference type="ARBA" id="ARBA00022989"/>
    </source>
</evidence>
<feature type="transmembrane region" description="Helical" evidence="8">
    <location>
        <begin position="103"/>
        <end position="128"/>
    </location>
</feature>
<accession>A0A399ERS6</accession>
<keyword evidence="10" id="KW-1185">Reference proteome</keyword>
<dbReference type="AlphaFoldDB" id="A0A399ERS6"/>
<gene>
    <name evidence="9" type="primary">hmuU_1</name>
    <name evidence="9" type="ORF">Mrose_01821</name>
</gene>
<dbReference type="GO" id="GO:0005886">
    <property type="term" value="C:plasma membrane"/>
    <property type="evidence" value="ECO:0007669"/>
    <property type="project" value="UniProtKB-SubCell"/>
</dbReference>